<dbReference type="Gene3D" id="1.25.40.20">
    <property type="entry name" value="Ankyrin repeat-containing domain"/>
    <property type="match status" value="1"/>
</dbReference>
<comment type="caution">
    <text evidence="1">The sequence shown here is derived from an EMBL/GenBank/DDBJ whole genome shotgun (WGS) entry which is preliminary data.</text>
</comment>
<evidence type="ECO:0000313" key="1">
    <source>
        <dbReference type="EMBL" id="KAE9036958.1"/>
    </source>
</evidence>
<dbReference type="SUPFAM" id="SSF48403">
    <property type="entry name" value="Ankyrin repeat"/>
    <property type="match status" value="1"/>
</dbReference>
<protein>
    <recommendedName>
        <fullName evidence="3">Ankyrin repeat protein</fullName>
    </recommendedName>
</protein>
<evidence type="ECO:0000313" key="2">
    <source>
        <dbReference type="Proteomes" id="UP000435112"/>
    </source>
</evidence>
<name>A0A6A3N5Q1_9STRA</name>
<gene>
    <name evidence="1" type="ORF">PR002_g6822</name>
</gene>
<organism evidence="1 2">
    <name type="scientific">Phytophthora rubi</name>
    <dbReference type="NCBI Taxonomy" id="129364"/>
    <lineage>
        <taxon>Eukaryota</taxon>
        <taxon>Sar</taxon>
        <taxon>Stramenopiles</taxon>
        <taxon>Oomycota</taxon>
        <taxon>Peronosporomycetes</taxon>
        <taxon>Peronosporales</taxon>
        <taxon>Peronosporaceae</taxon>
        <taxon>Phytophthora</taxon>
    </lineage>
</organism>
<dbReference type="EMBL" id="QXFU01000314">
    <property type="protein sequence ID" value="KAE9036958.1"/>
    <property type="molecule type" value="Genomic_DNA"/>
</dbReference>
<sequence>MADARKRHSSSAISSDSVKRARTSANGQLECVHASLEEFFDPEQRCKDAIFVAAKAASGNGHCSILEELLLHREFYYDPFLAAEAAFHGAAANGHLDAVRFVVQHIKKRHYERRTLSLARSISGGHSSVVEFLLGLDTPSWWDLIGAFAAAVDVGQSALADRILDIYLSHTVETDTPLLILLTGQRRLNAVKYLYERGENHSTLVSGAFIRAAAHERIETMDFLLSTGRVSSGAFNRAFKSSVTSNSPEVMPFLCSQKRASARAINGAFRASYKREIIKYLYENEDISSAAVIAALKKAAKCGQRHRAPYDENGIAIIKLLHKADRIPVKVMRQVLMSAASLKESEVVEILCGDNRISARAALAVEKNALVVWRGRRL</sequence>
<dbReference type="AlphaFoldDB" id="A0A6A3N5Q1"/>
<dbReference type="InterPro" id="IPR036770">
    <property type="entry name" value="Ankyrin_rpt-contain_sf"/>
</dbReference>
<dbReference type="PANTHER" id="PTHR46586">
    <property type="entry name" value="ANKYRIN REPEAT-CONTAINING PROTEIN"/>
    <property type="match status" value="1"/>
</dbReference>
<reference evidence="1 2" key="1">
    <citation type="submission" date="2018-09" db="EMBL/GenBank/DDBJ databases">
        <title>Genomic investigation of the strawberry pathogen Phytophthora fragariae indicates pathogenicity is determined by transcriptional variation in three key races.</title>
        <authorList>
            <person name="Adams T.M."/>
            <person name="Armitage A.D."/>
            <person name="Sobczyk M.K."/>
            <person name="Bates H.J."/>
            <person name="Dunwell J.M."/>
            <person name="Nellist C.F."/>
            <person name="Harrison R.J."/>
        </authorList>
    </citation>
    <scope>NUCLEOTIDE SEQUENCE [LARGE SCALE GENOMIC DNA]</scope>
    <source>
        <strain evidence="1 2">SCRP324</strain>
    </source>
</reference>
<dbReference type="InterPro" id="IPR052050">
    <property type="entry name" value="SecEffector_AnkRepeat"/>
</dbReference>
<dbReference type="PANTHER" id="PTHR46586:SF3">
    <property type="entry name" value="ANKYRIN REPEAT-CONTAINING PROTEIN"/>
    <property type="match status" value="1"/>
</dbReference>
<proteinExistence type="predicted"/>
<accession>A0A6A3N5Q1</accession>
<dbReference type="Proteomes" id="UP000435112">
    <property type="component" value="Unassembled WGS sequence"/>
</dbReference>
<dbReference type="OrthoDB" id="122008at2759"/>
<evidence type="ECO:0008006" key="3">
    <source>
        <dbReference type="Google" id="ProtNLM"/>
    </source>
</evidence>